<feature type="region of interest" description="Disordered" evidence="1">
    <location>
        <begin position="297"/>
        <end position="317"/>
    </location>
</feature>
<dbReference type="InterPro" id="IPR036869">
    <property type="entry name" value="J_dom_sf"/>
</dbReference>
<evidence type="ECO:0000313" key="3">
    <source>
        <dbReference type="EMBL" id="KAL0393188.1"/>
    </source>
</evidence>
<dbReference type="AlphaFoldDB" id="A0AAW2SL69"/>
<evidence type="ECO:0000256" key="1">
    <source>
        <dbReference type="SAM" id="MobiDB-lite"/>
    </source>
</evidence>
<evidence type="ECO:0000259" key="2">
    <source>
        <dbReference type="PROSITE" id="PS50076"/>
    </source>
</evidence>
<feature type="domain" description="J" evidence="2">
    <location>
        <begin position="97"/>
        <end position="160"/>
    </location>
</feature>
<dbReference type="PANTHER" id="PTHR45089:SF24">
    <property type="entry name" value="DNAJ HEAT SHOCK N-TERMINAL DOMAIN-CONTAINING PROTEIN"/>
    <property type="match status" value="1"/>
</dbReference>
<organism evidence="3">
    <name type="scientific">Sesamum radiatum</name>
    <name type="common">Black benniseed</name>
    <dbReference type="NCBI Taxonomy" id="300843"/>
    <lineage>
        <taxon>Eukaryota</taxon>
        <taxon>Viridiplantae</taxon>
        <taxon>Streptophyta</taxon>
        <taxon>Embryophyta</taxon>
        <taxon>Tracheophyta</taxon>
        <taxon>Spermatophyta</taxon>
        <taxon>Magnoliopsida</taxon>
        <taxon>eudicotyledons</taxon>
        <taxon>Gunneridae</taxon>
        <taxon>Pentapetalae</taxon>
        <taxon>asterids</taxon>
        <taxon>lamiids</taxon>
        <taxon>Lamiales</taxon>
        <taxon>Pedaliaceae</taxon>
        <taxon>Sesamum</taxon>
    </lineage>
</organism>
<dbReference type="Pfam" id="PF11926">
    <property type="entry name" value="DUF3444"/>
    <property type="match status" value="1"/>
</dbReference>
<dbReference type="EMBL" id="JACGWJ010000010">
    <property type="protein sequence ID" value="KAL0393188.1"/>
    <property type="molecule type" value="Genomic_DNA"/>
</dbReference>
<dbReference type="InterPro" id="IPR024593">
    <property type="entry name" value="DUF3444"/>
</dbReference>
<dbReference type="PANTHER" id="PTHR45089">
    <property type="entry name" value="DNAJ HEAT SHOCK AMINO-TERMINAL DOMAIN PROTEIN-RELATED"/>
    <property type="match status" value="1"/>
</dbReference>
<gene>
    <name evidence="3" type="ORF">Sradi_2541600</name>
</gene>
<sequence length="525" mass="59678">MNFRKLQALESLFGDSYLLLLSGEERKFLMEHFNKDEAILTKHAALEKMENRDFRGARKYAVRAQELCHDLDNVMQMILVCDVHCSAAEVVCEDEMDWYKILDVEATADEASIRRQYNRLALGHPEKTGFQRAVDAFRLIREAKAVLTDNEKRSLYDARRKAKMDWGTMFLQGGVLGDDAENTGGENVERRVKRSKSSKSFSVAEQEVDAQGNDKNSRPNVRGPKLNELNGTRRMRNSKKRATAASSEAGTLGERAESMGGRNVGSDGLEIACRVKWPKAERSSNIAAQEVDIQGKKRRNTAKFASKNKEPANSAPGISSGLKILEYPASEFNDFDKNRAKTCFKPGQIWAAYDTLNVMPRFYALINTVTSEDFRLHITWLEPHPDDDEETRWLVQGLPASCGKFRLGDSETIDAHEIFSHIVSWKKRISLRNMYEVYPRKGETWALFKNWDIGWYRDPESHKAYEFELVEILTDYCCGVGVHVGFLGKIEGFSSIFSRKNSQGMDWGVVLVKRIEVLPQGFPND</sequence>
<proteinExistence type="predicted"/>
<dbReference type="InterPro" id="IPR001623">
    <property type="entry name" value="DnaJ_domain"/>
</dbReference>
<dbReference type="Gene3D" id="1.10.287.110">
    <property type="entry name" value="DnaJ domain"/>
    <property type="match status" value="1"/>
</dbReference>
<name>A0AAW2SL69_SESRA</name>
<dbReference type="Pfam" id="PF00226">
    <property type="entry name" value="DnaJ"/>
    <property type="match status" value="1"/>
</dbReference>
<reference evidence="3" key="1">
    <citation type="submission" date="2020-06" db="EMBL/GenBank/DDBJ databases">
        <authorList>
            <person name="Li T."/>
            <person name="Hu X."/>
            <person name="Zhang T."/>
            <person name="Song X."/>
            <person name="Zhang H."/>
            <person name="Dai N."/>
            <person name="Sheng W."/>
            <person name="Hou X."/>
            <person name="Wei L."/>
        </authorList>
    </citation>
    <scope>NUCLEOTIDE SEQUENCE</scope>
    <source>
        <strain evidence="3">G02</strain>
        <tissue evidence="3">Leaf</tissue>
    </source>
</reference>
<accession>A0AAW2SL69</accession>
<reference evidence="3" key="2">
    <citation type="journal article" date="2024" name="Plant">
        <title>Genomic evolution and insights into agronomic trait innovations of Sesamum species.</title>
        <authorList>
            <person name="Miao H."/>
            <person name="Wang L."/>
            <person name="Qu L."/>
            <person name="Liu H."/>
            <person name="Sun Y."/>
            <person name="Le M."/>
            <person name="Wang Q."/>
            <person name="Wei S."/>
            <person name="Zheng Y."/>
            <person name="Lin W."/>
            <person name="Duan Y."/>
            <person name="Cao H."/>
            <person name="Xiong S."/>
            <person name="Wang X."/>
            <person name="Wei L."/>
            <person name="Li C."/>
            <person name="Ma Q."/>
            <person name="Ju M."/>
            <person name="Zhao R."/>
            <person name="Li G."/>
            <person name="Mu C."/>
            <person name="Tian Q."/>
            <person name="Mei H."/>
            <person name="Zhang T."/>
            <person name="Gao T."/>
            <person name="Zhang H."/>
        </authorList>
    </citation>
    <scope>NUCLEOTIDE SEQUENCE</scope>
    <source>
        <strain evidence="3">G02</strain>
    </source>
</reference>
<dbReference type="SMART" id="SM00271">
    <property type="entry name" value="DnaJ"/>
    <property type="match status" value="1"/>
</dbReference>
<comment type="caution">
    <text evidence="3">The sequence shown here is derived from an EMBL/GenBank/DDBJ whole genome shotgun (WGS) entry which is preliminary data.</text>
</comment>
<feature type="region of interest" description="Disordered" evidence="1">
    <location>
        <begin position="177"/>
        <end position="264"/>
    </location>
</feature>
<dbReference type="CDD" id="cd06257">
    <property type="entry name" value="DnaJ"/>
    <property type="match status" value="1"/>
</dbReference>
<dbReference type="SUPFAM" id="SSF46565">
    <property type="entry name" value="Chaperone J-domain"/>
    <property type="match status" value="1"/>
</dbReference>
<feature type="compositionally biased region" description="Basic residues" evidence="1">
    <location>
        <begin position="233"/>
        <end position="242"/>
    </location>
</feature>
<protein>
    <submittedName>
        <fullName evidence="3">Chaperone protein DnaJ</fullName>
    </submittedName>
</protein>
<dbReference type="PROSITE" id="PS50076">
    <property type="entry name" value="DNAJ_2"/>
    <property type="match status" value="1"/>
</dbReference>